<dbReference type="GO" id="GO:0007043">
    <property type="term" value="P:cell-cell junction assembly"/>
    <property type="evidence" value="ECO:0007669"/>
    <property type="project" value="TreeGrafter"/>
</dbReference>
<keyword evidence="6 18" id="KW-0732">Signal</keyword>
<evidence type="ECO:0000256" key="11">
    <source>
        <dbReference type="ARBA" id="ARBA00022989"/>
    </source>
</evidence>
<evidence type="ECO:0000259" key="19">
    <source>
        <dbReference type="PROSITE" id="PS50268"/>
    </source>
</evidence>
<protein>
    <recommendedName>
        <fullName evidence="19">Cadherin domain-containing protein</fullName>
    </recommendedName>
</protein>
<keyword evidence="12 17" id="KW-0472">Membrane</keyword>
<keyword evidence="10" id="KW-0965">Cell junction</keyword>
<evidence type="ECO:0000256" key="10">
    <source>
        <dbReference type="ARBA" id="ARBA00022949"/>
    </source>
</evidence>
<proteinExistence type="predicted"/>
<comment type="subcellular location">
    <subcellularLocation>
        <location evidence="2">Cell junction</location>
        <location evidence="2">Desmosome</location>
    </subcellularLocation>
    <subcellularLocation>
        <location evidence="1 15">Cell membrane</location>
        <topology evidence="1 15">Single-pass type I membrane protein</topology>
    </subcellularLocation>
</comment>
<keyword evidence="9 15" id="KW-0130">Cell adhesion</keyword>
<accession>A0AA88LRD8</accession>
<evidence type="ECO:0000256" key="9">
    <source>
        <dbReference type="ARBA" id="ARBA00022889"/>
    </source>
</evidence>
<dbReference type="PRINTS" id="PR01818">
    <property type="entry name" value="DESMOCADHERN"/>
</dbReference>
<dbReference type="GO" id="GO:0016339">
    <property type="term" value="P:calcium-dependent cell-cell adhesion via plasma membrane cell adhesion molecules"/>
    <property type="evidence" value="ECO:0007669"/>
    <property type="project" value="TreeGrafter"/>
</dbReference>
<evidence type="ECO:0000313" key="20">
    <source>
        <dbReference type="EMBL" id="KAK2822450.1"/>
    </source>
</evidence>
<dbReference type="FunFam" id="2.60.40.60:FF:000022">
    <property type="entry name" value="Cadherin 2"/>
    <property type="match status" value="1"/>
</dbReference>
<dbReference type="GO" id="GO:0008013">
    <property type="term" value="F:beta-catenin binding"/>
    <property type="evidence" value="ECO:0007669"/>
    <property type="project" value="TreeGrafter"/>
</dbReference>
<evidence type="ECO:0000256" key="18">
    <source>
        <dbReference type="SAM" id="SignalP"/>
    </source>
</evidence>
<dbReference type="Gene3D" id="4.10.900.10">
    <property type="entry name" value="TCF3-CBD (Catenin binding domain)"/>
    <property type="match status" value="1"/>
</dbReference>
<dbReference type="EMBL" id="JAUPFM010000018">
    <property type="protein sequence ID" value="KAK2822450.1"/>
    <property type="molecule type" value="Genomic_DNA"/>
</dbReference>
<keyword evidence="11 17" id="KW-1133">Transmembrane helix</keyword>
<dbReference type="Proteomes" id="UP001187415">
    <property type="component" value="Unassembled WGS sequence"/>
</dbReference>
<organism evidence="20 21">
    <name type="scientific">Channa striata</name>
    <name type="common">Snakehead murrel</name>
    <name type="synonym">Ophicephalus striatus</name>
    <dbReference type="NCBI Taxonomy" id="64152"/>
    <lineage>
        <taxon>Eukaryota</taxon>
        <taxon>Metazoa</taxon>
        <taxon>Chordata</taxon>
        <taxon>Craniata</taxon>
        <taxon>Vertebrata</taxon>
        <taxon>Euteleostomi</taxon>
        <taxon>Actinopterygii</taxon>
        <taxon>Neopterygii</taxon>
        <taxon>Teleostei</taxon>
        <taxon>Neoteleostei</taxon>
        <taxon>Acanthomorphata</taxon>
        <taxon>Anabantaria</taxon>
        <taxon>Anabantiformes</taxon>
        <taxon>Channoidei</taxon>
        <taxon>Channidae</taxon>
        <taxon>Channa</taxon>
    </lineage>
</organism>
<dbReference type="InterPro" id="IPR014868">
    <property type="entry name" value="Cadherin_pro_dom"/>
</dbReference>
<dbReference type="PROSITE" id="PS50268">
    <property type="entry name" value="CADHERIN_2"/>
    <property type="match status" value="4"/>
</dbReference>
<dbReference type="FunFam" id="2.60.40.60:FF:000031">
    <property type="entry name" value="Cadherin 3"/>
    <property type="match status" value="1"/>
</dbReference>
<dbReference type="Gene3D" id="2.60.40.60">
    <property type="entry name" value="Cadherins"/>
    <property type="match status" value="5"/>
</dbReference>
<feature type="chain" id="PRO_5041700127" description="Cadherin domain-containing protein" evidence="18">
    <location>
        <begin position="21"/>
        <end position="867"/>
    </location>
</feature>
<evidence type="ECO:0000256" key="3">
    <source>
        <dbReference type="ARBA" id="ARBA00022475"/>
    </source>
</evidence>
<dbReference type="InterPro" id="IPR000233">
    <property type="entry name" value="Cadherin_Y-type_LIR"/>
</dbReference>
<keyword evidence="8 14" id="KW-0106">Calcium</keyword>
<sequence length="867" mass="94967">MARVLKLTILFLLALSRVDSCSVPRTVPVQVPETIPVGYLVTRVQVSDCDTNLLQMTAGDPSFTVQRDGSVLAVAPVYVPSTGRTFSVLLQGNNGPRSEMEVRLIHSKAKGSGQGLLKRTKRRWSPPPFNILENDLDPTPRILIGLYQIVKPILTSTTPSEFPNFTLRARVFDRKTNKETDDYLDVKIVIDDVNDNAPQFSEPLQYTVLEHSNPGTVVGKVTATDRDQAGSDHAKVRYFLLSETNLFAIHPETGVITTVTNTLDREKQDKHFVKVEVRDMAGVPGGLSTTGTATVTLGDINDNPPTFTKTSYDASVKENEKDILILRIPVEDKDLINTPNWKSKFIINKGNEQGNFRIETDPKTNEGLLYVTKPLDYEKTRSVNLEVMARNEAELTNTKAQWSTVPVSISVIDVDEGPEFTAPTVRFNVKENTPNGTLIGTYTAIDPETKSSNGIKYYKVKDPAGWISFDRNNGEVRVASTIDRESPFAPNGTYNVIVKAVDATSKTGTGTVIIQVEDVNDNMPEIPTRDLVLCEKEGELGSVLVVAEDKDQPPFSYPFTFSLPKDNDGQWSVTKINATSAMLTQLKELPTGIYTVPIDVKDLQGFGKTQSAKVRICQCKNGVCLAKPSSVSLGGLALLAMLLPLALLLLLCLLLGIFCATKGDKIQIEDAGDSGILLKSNTEGRGEEVDPSLITVPTGVHAEKGSVMLNSTWPGLKSSSTLGAHSTQENGMYKNGVDMLYTSQYESQYGAQQFGGQFGAQQFGGQFGGQHVENVMGLESRNLFQDSALLQTWKTNGLFLDQKLNYMGTEEDERYADDIIHSYKFEGRGSAAGSVGCCSDYGENDNLEFLNTLGPKFRTLADVCKKT</sequence>
<evidence type="ECO:0000256" key="14">
    <source>
        <dbReference type="PROSITE-ProRule" id="PRU00043"/>
    </source>
</evidence>
<comment type="caution">
    <text evidence="20">The sequence shown here is derived from an EMBL/GenBank/DDBJ whole genome shotgun (WGS) entry which is preliminary data.</text>
</comment>
<dbReference type="GO" id="GO:0002009">
    <property type="term" value="P:morphogenesis of an epithelium"/>
    <property type="evidence" value="ECO:0007669"/>
    <property type="project" value="UniProtKB-ARBA"/>
</dbReference>
<dbReference type="InterPro" id="IPR015919">
    <property type="entry name" value="Cadherin-like_sf"/>
</dbReference>
<dbReference type="SMART" id="SM00112">
    <property type="entry name" value="CA"/>
    <property type="match status" value="3"/>
</dbReference>
<evidence type="ECO:0000256" key="17">
    <source>
        <dbReference type="SAM" id="Phobius"/>
    </source>
</evidence>
<evidence type="ECO:0000256" key="5">
    <source>
        <dbReference type="ARBA" id="ARBA00022723"/>
    </source>
</evidence>
<gene>
    <name evidence="20" type="ORF">Q5P01_022515</name>
</gene>
<evidence type="ECO:0000313" key="21">
    <source>
        <dbReference type="Proteomes" id="UP001187415"/>
    </source>
</evidence>
<dbReference type="GO" id="GO:0016342">
    <property type="term" value="C:catenin complex"/>
    <property type="evidence" value="ECO:0007669"/>
    <property type="project" value="TreeGrafter"/>
</dbReference>
<feature type="domain" description="Cadherin" evidence="19">
    <location>
        <begin position="200"/>
        <end position="307"/>
    </location>
</feature>
<dbReference type="PANTHER" id="PTHR24027">
    <property type="entry name" value="CADHERIN-23"/>
    <property type="match status" value="1"/>
</dbReference>
<dbReference type="GO" id="GO:0045296">
    <property type="term" value="F:cadherin binding"/>
    <property type="evidence" value="ECO:0007669"/>
    <property type="project" value="TreeGrafter"/>
</dbReference>
<evidence type="ECO:0000256" key="16">
    <source>
        <dbReference type="RuleBase" id="RU004358"/>
    </source>
</evidence>
<dbReference type="GO" id="GO:0016477">
    <property type="term" value="P:cell migration"/>
    <property type="evidence" value="ECO:0007669"/>
    <property type="project" value="TreeGrafter"/>
</dbReference>
<evidence type="ECO:0000256" key="12">
    <source>
        <dbReference type="ARBA" id="ARBA00023136"/>
    </source>
</evidence>
<evidence type="ECO:0000256" key="13">
    <source>
        <dbReference type="ARBA" id="ARBA00023180"/>
    </source>
</evidence>
<dbReference type="PANTHER" id="PTHR24027:SF78">
    <property type="entry name" value="CADHERIN-LIKE PROTEIN 26"/>
    <property type="match status" value="1"/>
</dbReference>
<dbReference type="FunFam" id="2.60.40.60:FF:000027">
    <property type="entry name" value="Cadherin 2"/>
    <property type="match status" value="1"/>
</dbReference>
<dbReference type="CDD" id="cd11304">
    <property type="entry name" value="Cadherin_repeat"/>
    <property type="match status" value="3"/>
</dbReference>
<feature type="signal peptide" evidence="18">
    <location>
        <begin position="1"/>
        <end position="20"/>
    </location>
</feature>
<reference evidence="20" key="1">
    <citation type="submission" date="2023-07" db="EMBL/GenBank/DDBJ databases">
        <title>Chromosome-level Genome Assembly of Striped Snakehead (Channa striata).</title>
        <authorList>
            <person name="Liu H."/>
        </authorList>
    </citation>
    <scope>NUCLEOTIDE SEQUENCE</scope>
    <source>
        <strain evidence="20">Gz</strain>
        <tissue evidence="20">Muscle</tissue>
    </source>
</reference>
<evidence type="ECO:0000256" key="4">
    <source>
        <dbReference type="ARBA" id="ARBA00022692"/>
    </source>
</evidence>
<evidence type="ECO:0000256" key="7">
    <source>
        <dbReference type="ARBA" id="ARBA00022737"/>
    </source>
</evidence>
<dbReference type="InterPro" id="IPR002126">
    <property type="entry name" value="Cadherin-like_dom"/>
</dbReference>
<dbReference type="Pfam" id="PF00028">
    <property type="entry name" value="Cadherin"/>
    <property type="match status" value="3"/>
</dbReference>
<dbReference type="AlphaFoldDB" id="A0AA88LRD8"/>
<dbReference type="PROSITE" id="PS00232">
    <property type="entry name" value="CADHERIN_1"/>
    <property type="match status" value="2"/>
</dbReference>
<dbReference type="InterPro" id="IPR027397">
    <property type="entry name" value="Catenin-bd_sf"/>
</dbReference>
<dbReference type="GO" id="GO:0005509">
    <property type="term" value="F:calcium ion binding"/>
    <property type="evidence" value="ECO:0007669"/>
    <property type="project" value="UniProtKB-UniRule"/>
</dbReference>
<dbReference type="PRINTS" id="PR00205">
    <property type="entry name" value="CADHERIN"/>
</dbReference>
<dbReference type="FunFam" id="4.10.900.10:FF:000005">
    <property type="entry name" value="Desmocollin 2"/>
    <property type="match status" value="1"/>
</dbReference>
<feature type="domain" description="Cadherin" evidence="19">
    <location>
        <begin position="421"/>
        <end position="526"/>
    </location>
</feature>
<dbReference type="SMART" id="SM01055">
    <property type="entry name" value="Cadherin_pro"/>
    <property type="match status" value="1"/>
</dbReference>
<keyword evidence="13" id="KW-0325">Glycoprotein</keyword>
<name>A0AA88LRD8_CHASR</name>
<evidence type="ECO:0000256" key="1">
    <source>
        <dbReference type="ARBA" id="ARBA00004251"/>
    </source>
</evidence>
<evidence type="ECO:0000256" key="8">
    <source>
        <dbReference type="ARBA" id="ARBA00022837"/>
    </source>
</evidence>
<evidence type="ECO:0000256" key="2">
    <source>
        <dbReference type="ARBA" id="ARBA00004568"/>
    </source>
</evidence>
<dbReference type="GO" id="GO:0034332">
    <property type="term" value="P:adherens junction organization"/>
    <property type="evidence" value="ECO:0007669"/>
    <property type="project" value="TreeGrafter"/>
</dbReference>
<keyword evidence="21" id="KW-1185">Reference proteome</keyword>
<dbReference type="GO" id="GO:0000902">
    <property type="term" value="P:cell morphogenesis"/>
    <property type="evidence" value="ECO:0007669"/>
    <property type="project" value="TreeGrafter"/>
</dbReference>
<keyword evidence="7" id="KW-0677">Repeat</keyword>
<dbReference type="FunFam" id="2.60.40.60:FF:000019">
    <property type="entry name" value="Cadherin 2"/>
    <property type="match status" value="1"/>
</dbReference>
<keyword evidence="3" id="KW-1003">Cell membrane</keyword>
<dbReference type="GO" id="GO:0044331">
    <property type="term" value="P:cell-cell adhesion mediated by cadherin"/>
    <property type="evidence" value="ECO:0007669"/>
    <property type="project" value="TreeGrafter"/>
</dbReference>
<keyword evidence="5" id="KW-0479">Metal-binding</keyword>
<feature type="domain" description="Cadherin" evidence="19">
    <location>
        <begin position="23"/>
        <end position="200"/>
    </location>
</feature>
<dbReference type="Pfam" id="PF01049">
    <property type="entry name" value="CADH_Y-type_LIR"/>
    <property type="match status" value="1"/>
</dbReference>
<evidence type="ECO:0000256" key="6">
    <source>
        <dbReference type="ARBA" id="ARBA00022729"/>
    </source>
</evidence>
<dbReference type="InterPro" id="IPR009122">
    <property type="entry name" value="Desmosomal_cadherin"/>
</dbReference>
<feature type="transmembrane region" description="Helical" evidence="17">
    <location>
        <begin position="633"/>
        <end position="658"/>
    </location>
</feature>
<keyword evidence="4 15" id="KW-0812">Transmembrane</keyword>
<dbReference type="GO" id="GO:0030057">
    <property type="term" value="C:desmosome"/>
    <property type="evidence" value="ECO:0007669"/>
    <property type="project" value="UniProtKB-SubCell"/>
</dbReference>
<feature type="domain" description="Cadherin" evidence="19">
    <location>
        <begin position="308"/>
        <end position="420"/>
    </location>
</feature>
<dbReference type="GO" id="GO:0007156">
    <property type="term" value="P:homophilic cell adhesion via plasma membrane adhesion molecules"/>
    <property type="evidence" value="ECO:0007669"/>
    <property type="project" value="InterPro"/>
</dbReference>
<comment type="function">
    <text evidence="16">A component of desmosome cell-cell junctions which are required for positive regulation of cellular adhesion. Involved in the interaction of plaque proteins and intermediate filaments mediating cell-cell adhesion.</text>
</comment>
<dbReference type="SUPFAM" id="SSF49313">
    <property type="entry name" value="Cadherin-like"/>
    <property type="match status" value="5"/>
</dbReference>
<dbReference type="InterPro" id="IPR039808">
    <property type="entry name" value="Cadherin"/>
</dbReference>
<dbReference type="InterPro" id="IPR020894">
    <property type="entry name" value="Cadherin_CS"/>
</dbReference>
<evidence type="ECO:0000256" key="15">
    <source>
        <dbReference type="RuleBase" id="RU003318"/>
    </source>
</evidence>
<dbReference type="GO" id="GO:0005912">
    <property type="term" value="C:adherens junction"/>
    <property type="evidence" value="ECO:0007669"/>
    <property type="project" value="TreeGrafter"/>
</dbReference>